<proteinExistence type="predicted"/>
<feature type="transmembrane region" description="Helical" evidence="6">
    <location>
        <begin position="292"/>
        <end position="312"/>
    </location>
</feature>
<dbReference type="Proteomes" id="UP001595897">
    <property type="component" value="Unassembled WGS sequence"/>
</dbReference>
<feature type="transmembrane region" description="Helical" evidence="6">
    <location>
        <begin position="318"/>
        <end position="336"/>
    </location>
</feature>
<evidence type="ECO:0000256" key="5">
    <source>
        <dbReference type="ARBA" id="ARBA00023136"/>
    </source>
</evidence>
<evidence type="ECO:0000256" key="6">
    <source>
        <dbReference type="SAM" id="Phobius"/>
    </source>
</evidence>
<evidence type="ECO:0000259" key="7">
    <source>
        <dbReference type="Pfam" id="PF12698"/>
    </source>
</evidence>
<keyword evidence="4 6" id="KW-1133">Transmembrane helix</keyword>
<sequence length="381" mass="42014">MRAFLQAYVASIMAVLRDRNILLLVMVGPIVYSIYYPFPYSAEQVREIPVAVVDLDNSSASRELIRLADASPEIKVMQVLSDPYALKQAMWSNDVEGGLIIPHGFRRNILRNESSTVIALGNGAYFLFNRGDLFGFAGAAQTLSAKLEIKHERINSFSGIEAKQRSNPLHLELRAASNPGGGYSTYVVPAVAIAVLQQTLLLGVSMLLATWRQTSAPFDMNVPTNRLALMLAAASFCMVNTLYYLGIVYWREDYPHMGQLGDLLVLVFVFSLTLAAWSLVIASWFRYREQAIIHLIPTSIPTIFVAGFAWPIEAIPQPIVALSALLPSTAAIQAFLNVDQMGASLTQVMPEVLSLLVLLSAAIAYIVFKPKWLVVPSHRNK</sequence>
<evidence type="ECO:0000256" key="4">
    <source>
        <dbReference type="ARBA" id="ARBA00022989"/>
    </source>
</evidence>
<organism evidence="8 9">
    <name type="scientific">Glaciecola siphonariae</name>
    <dbReference type="NCBI Taxonomy" id="521012"/>
    <lineage>
        <taxon>Bacteria</taxon>
        <taxon>Pseudomonadati</taxon>
        <taxon>Pseudomonadota</taxon>
        <taxon>Gammaproteobacteria</taxon>
        <taxon>Alteromonadales</taxon>
        <taxon>Alteromonadaceae</taxon>
        <taxon>Glaciecola</taxon>
    </lineage>
</organism>
<feature type="transmembrane region" description="Helical" evidence="6">
    <location>
        <begin position="21"/>
        <end position="38"/>
    </location>
</feature>
<accession>A0ABV9LU68</accession>
<dbReference type="PANTHER" id="PTHR30294:SF46">
    <property type="entry name" value="ABC TRANSPORTER PERMEASE"/>
    <property type="match status" value="1"/>
</dbReference>
<name>A0ABV9LU68_9ALTE</name>
<dbReference type="InterPro" id="IPR013525">
    <property type="entry name" value="ABC2_TM"/>
</dbReference>
<evidence type="ECO:0000313" key="9">
    <source>
        <dbReference type="Proteomes" id="UP001595897"/>
    </source>
</evidence>
<protein>
    <submittedName>
        <fullName evidence="8">ABC transporter permease</fullName>
    </submittedName>
</protein>
<keyword evidence="3 6" id="KW-0812">Transmembrane</keyword>
<feature type="transmembrane region" description="Helical" evidence="6">
    <location>
        <begin position="229"/>
        <end position="251"/>
    </location>
</feature>
<keyword evidence="9" id="KW-1185">Reference proteome</keyword>
<dbReference type="InterPro" id="IPR051449">
    <property type="entry name" value="ABC-2_transporter_component"/>
</dbReference>
<dbReference type="Pfam" id="PF12698">
    <property type="entry name" value="ABC2_membrane_3"/>
    <property type="match status" value="1"/>
</dbReference>
<evidence type="ECO:0000313" key="8">
    <source>
        <dbReference type="EMBL" id="MFC4699188.1"/>
    </source>
</evidence>
<dbReference type="EMBL" id="JBHSGU010000002">
    <property type="protein sequence ID" value="MFC4699188.1"/>
    <property type="molecule type" value="Genomic_DNA"/>
</dbReference>
<evidence type="ECO:0000256" key="3">
    <source>
        <dbReference type="ARBA" id="ARBA00022692"/>
    </source>
</evidence>
<feature type="domain" description="ABC-2 type transporter transmembrane" evidence="7">
    <location>
        <begin position="22"/>
        <end position="359"/>
    </location>
</feature>
<evidence type="ECO:0000256" key="1">
    <source>
        <dbReference type="ARBA" id="ARBA00004651"/>
    </source>
</evidence>
<dbReference type="Gene3D" id="3.40.1710.10">
    <property type="entry name" value="abc type-2 transporter like domain"/>
    <property type="match status" value="1"/>
</dbReference>
<reference evidence="9" key="1">
    <citation type="journal article" date="2019" name="Int. J. Syst. Evol. Microbiol.">
        <title>The Global Catalogue of Microorganisms (GCM) 10K type strain sequencing project: providing services to taxonomists for standard genome sequencing and annotation.</title>
        <authorList>
            <consortium name="The Broad Institute Genomics Platform"/>
            <consortium name="The Broad Institute Genome Sequencing Center for Infectious Disease"/>
            <person name="Wu L."/>
            <person name="Ma J."/>
        </authorList>
    </citation>
    <scope>NUCLEOTIDE SEQUENCE [LARGE SCALE GENOMIC DNA]</scope>
    <source>
        <strain evidence="9">KACC 12507</strain>
    </source>
</reference>
<dbReference type="PANTHER" id="PTHR30294">
    <property type="entry name" value="MEMBRANE COMPONENT OF ABC TRANSPORTER YHHJ-RELATED"/>
    <property type="match status" value="1"/>
</dbReference>
<gene>
    <name evidence="8" type="ORF">ACFO4O_03335</name>
</gene>
<keyword evidence="2" id="KW-1003">Cell membrane</keyword>
<keyword evidence="5 6" id="KW-0472">Membrane</keyword>
<feature type="transmembrane region" description="Helical" evidence="6">
    <location>
        <begin position="348"/>
        <end position="368"/>
    </location>
</feature>
<comment type="caution">
    <text evidence="8">The sequence shown here is derived from an EMBL/GenBank/DDBJ whole genome shotgun (WGS) entry which is preliminary data.</text>
</comment>
<comment type="subcellular location">
    <subcellularLocation>
        <location evidence="1">Cell membrane</location>
        <topology evidence="1">Multi-pass membrane protein</topology>
    </subcellularLocation>
</comment>
<evidence type="ECO:0000256" key="2">
    <source>
        <dbReference type="ARBA" id="ARBA00022475"/>
    </source>
</evidence>
<feature type="transmembrane region" description="Helical" evidence="6">
    <location>
        <begin position="263"/>
        <end position="285"/>
    </location>
</feature>
<feature type="transmembrane region" description="Helical" evidence="6">
    <location>
        <begin position="186"/>
        <end position="208"/>
    </location>
</feature>
<dbReference type="RefSeq" id="WP_382405943.1">
    <property type="nucleotide sequence ID" value="NZ_JBHSGU010000002.1"/>
</dbReference>